<name>A0AAE0ZBZ5_9GAST</name>
<evidence type="ECO:0000313" key="1">
    <source>
        <dbReference type="EMBL" id="KAK3766475.1"/>
    </source>
</evidence>
<keyword evidence="2" id="KW-1185">Reference proteome</keyword>
<comment type="caution">
    <text evidence="1">The sequence shown here is derived from an EMBL/GenBank/DDBJ whole genome shotgun (WGS) entry which is preliminary data.</text>
</comment>
<reference evidence="1" key="1">
    <citation type="journal article" date="2023" name="G3 (Bethesda)">
        <title>A reference genome for the long-term kleptoplast-retaining sea slug Elysia crispata morphotype clarki.</title>
        <authorList>
            <person name="Eastman K.E."/>
            <person name="Pendleton A.L."/>
            <person name="Shaikh M.A."/>
            <person name="Suttiyut T."/>
            <person name="Ogas R."/>
            <person name="Tomko P."/>
            <person name="Gavelis G."/>
            <person name="Widhalm J.R."/>
            <person name="Wisecaver J.H."/>
        </authorList>
    </citation>
    <scope>NUCLEOTIDE SEQUENCE</scope>
    <source>
        <strain evidence="1">ECLA1</strain>
    </source>
</reference>
<organism evidence="1 2">
    <name type="scientific">Elysia crispata</name>
    <name type="common">lettuce slug</name>
    <dbReference type="NCBI Taxonomy" id="231223"/>
    <lineage>
        <taxon>Eukaryota</taxon>
        <taxon>Metazoa</taxon>
        <taxon>Spiralia</taxon>
        <taxon>Lophotrochozoa</taxon>
        <taxon>Mollusca</taxon>
        <taxon>Gastropoda</taxon>
        <taxon>Heterobranchia</taxon>
        <taxon>Euthyneura</taxon>
        <taxon>Panpulmonata</taxon>
        <taxon>Sacoglossa</taxon>
        <taxon>Placobranchoidea</taxon>
        <taxon>Plakobranchidae</taxon>
        <taxon>Elysia</taxon>
    </lineage>
</organism>
<accession>A0AAE0ZBZ5</accession>
<dbReference type="EMBL" id="JAWDGP010004222">
    <property type="protein sequence ID" value="KAK3766475.1"/>
    <property type="molecule type" value="Genomic_DNA"/>
</dbReference>
<sequence length="109" mass="12185">MVETFQTQYYYMFVEHGIFFAIPDLRQNDRDVTQGLIFCLTTPIYKMVLNRTLLDATSSQPGCLVTNSCLGVPEERAAELTVGHCPLMTTEYFGPQYTCSGFSGHLGVS</sequence>
<protein>
    <submittedName>
        <fullName evidence="1">Uncharacterized protein</fullName>
    </submittedName>
</protein>
<dbReference type="Proteomes" id="UP001283361">
    <property type="component" value="Unassembled WGS sequence"/>
</dbReference>
<proteinExistence type="predicted"/>
<dbReference type="AlphaFoldDB" id="A0AAE0ZBZ5"/>
<gene>
    <name evidence="1" type="ORF">RRG08_059293</name>
</gene>
<evidence type="ECO:0000313" key="2">
    <source>
        <dbReference type="Proteomes" id="UP001283361"/>
    </source>
</evidence>